<dbReference type="GO" id="GO:0032446">
    <property type="term" value="P:protein modification by small protein conjugation"/>
    <property type="evidence" value="ECO:0007669"/>
    <property type="project" value="TreeGrafter"/>
</dbReference>
<dbReference type="InterPro" id="IPR007135">
    <property type="entry name" value="Atg3/Atg10"/>
</dbReference>
<accession>A0A6P6XZM7</accession>
<reference evidence="8" key="1">
    <citation type="submission" date="2025-08" db="UniProtKB">
        <authorList>
            <consortium name="RefSeq"/>
        </authorList>
    </citation>
    <scope>IDENTIFICATION</scope>
    <source>
        <strain evidence="8">Airmid</strain>
    </source>
</reference>
<dbReference type="GO" id="GO:0061651">
    <property type="term" value="F:Atg12 conjugating enzyme activity"/>
    <property type="evidence" value="ECO:0007669"/>
    <property type="project" value="TreeGrafter"/>
</dbReference>
<evidence type="ECO:0000256" key="3">
    <source>
        <dbReference type="ARBA" id="ARBA00022679"/>
    </source>
</evidence>
<keyword evidence="4" id="KW-0833">Ubl conjugation pathway</keyword>
<dbReference type="OrthoDB" id="4089664at2759"/>
<organism evidence="7 8">
    <name type="scientific">Dermatophagoides pteronyssinus</name>
    <name type="common">European house dust mite</name>
    <dbReference type="NCBI Taxonomy" id="6956"/>
    <lineage>
        <taxon>Eukaryota</taxon>
        <taxon>Metazoa</taxon>
        <taxon>Ecdysozoa</taxon>
        <taxon>Arthropoda</taxon>
        <taxon>Chelicerata</taxon>
        <taxon>Arachnida</taxon>
        <taxon>Acari</taxon>
        <taxon>Acariformes</taxon>
        <taxon>Sarcoptiformes</taxon>
        <taxon>Astigmata</taxon>
        <taxon>Psoroptidia</taxon>
        <taxon>Analgoidea</taxon>
        <taxon>Pyroglyphidae</taxon>
        <taxon>Dermatophagoidinae</taxon>
        <taxon>Dermatophagoides</taxon>
    </lineage>
</organism>
<dbReference type="Pfam" id="PF03987">
    <property type="entry name" value="Autophagy_act_C"/>
    <property type="match status" value="1"/>
</dbReference>
<dbReference type="GO" id="GO:0005829">
    <property type="term" value="C:cytosol"/>
    <property type="evidence" value="ECO:0007669"/>
    <property type="project" value="TreeGrafter"/>
</dbReference>
<evidence type="ECO:0000256" key="4">
    <source>
        <dbReference type="ARBA" id="ARBA00022786"/>
    </source>
</evidence>
<evidence type="ECO:0000313" key="7">
    <source>
        <dbReference type="Proteomes" id="UP000515146"/>
    </source>
</evidence>
<dbReference type="RefSeq" id="XP_027198326.1">
    <property type="nucleotide sequence ID" value="XM_027342525.1"/>
</dbReference>
<comment type="similarity">
    <text evidence="1">Belongs to the ATG10 family.</text>
</comment>
<dbReference type="GO" id="GO:0000045">
    <property type="term" value="P:autophagosome assembly"/>
    <property type="evidence" value="ECO:0007669"/>
    <property type="project" value="TreeGrafter"/>
</dbReference>
<keyword evidence="3" id="KW-0808">Transferase</keyword>
<dbReference type="PANTHER" id="PTHR14957">
    <property type="entry name" value="UBIQUITIN-LIKE-CONJUGATING ENZYME ATG10"/>
    <property type="match status" value="1"/>
</dbReference>
<proteinExistence type="inferred from homology"/>
<gene>
    <name evidence="8" type="primary">LOC113792607</name>
</gene>
<dbReference type="CTD" id="83734"/>
<keyword evidence="7" id="KW-1185">Reference proteome</keyword>
<dbReference type="Gene3D" id="3.30.1460.50">
    <property type="match status" value="1"/>
</dbReference>
<dbReference type="AlphaFoldDB" id="A0A6P6XZM7"/>
<evidence type="ECO:0000313" key="8">
    <source>
        <dbReference type="RefSeq" id="XP_027198326.1"/>
    </source>
</evidence>
<sequence>MMMKMNSNTIDDCQLSSTSLIKENDEEQQQFFLCKTLYRWLGDDQPLCGDDHDNDTITIKSTSNNRTLYKFEYHIIFNVNYQAPVLYFYICDQDGRSVSLEWLWNRLPNFHSKNQQKNNINIDEIYQSFGRIITQTNHPIFGHIVFMIHPCQTTTLMGQVLSCKHCCLNQHDSQSIFDDDNCQQQSSSSPTTNEDQHCTYLITWLSSLASYIGLPMSLNYGKILC</sequence>
<evidence type="ECO:0000256" key="2">
    <source>
        <dbReference type="ARBA" id="ARBA00021099"/>
    </source>
</evidence>
<evidence type="ECO:0000256" key="6">
    <source>
        <dbReference type="ARBA" id="ARBA00029833"/>
    </source>
</evidence>
<dbReference type="Proteomes" id="UP000515146">
    <property type="component" value="Unplaced"/>
</dbReference>
<dbReference type="PANTHER" id="PTHR14957:SF1">
    <property type="entry name" value="UBIQUITIN-LIKE-CONJUGATING ENZYME ATG10"/>
    <property type="match status" value="1"/>
</dbReference>
<protein>
    <recommendedName>
        <fullName evidence="2">Ubiquitin-like-conjugating enzyme ATG10</fullName>
    </recommendedName>
    <alternativeName>
        <fullName evidence="6">Autophagy-related protein 10</fullName>
    </alternativeName>
</protein>
<name>A0A6P6XZM7_DERPT</name>
<dbReference type="GO" id="GO:0000422">
    <property type="term" value="P:autophagy of mitochondrion"/>
    <property type="evidence" value="ECO:0007669"/>
    <property type="project" value="TreeGrafter"/>
</dbReference>
<evidence type="ECO:0000256" key="5">
    <source>
        <dbReference type="ARBA" id="ARBA00023006"/>
    </source>
</evidence>
<evidence type="ECO:0000256" key="1">
    <source>
        <dbReference type="ARBA" id="ARBA00005696"/>
    </source>
</evidence>
<keyword evidence="5" id="KW-0072">Autophagy</keyword>